<dbReference type="Pfam" id="PF05299">
    <property type="entry name" value="Peptidase_M61"/>
    <property type="match status" value="1"/>
</dbReference>
<evidence type="ECO:0000259" key="1">
    <source>
        <dbReference type="SMART" id="SM00228"/>
    </source>
</evidence>
<dbReference type="Gene3D" id="1.10.390.10">
    <property type="entry name" value="Neutral Protease Domain 2"/>
    <property type="match status" value="1"/>
</dbReference>
<dbReference type="AlphaFoldDB" id="A0A6L9Y6I7"/>
<dbReference type="SMART" id="SM00228">
    <property type="entry name" value="PDZ"/>
    <property type="match status" value="1"/>
</dbReference>
<dbReference type="Gene3D" id="2.30.42.10">
    <property type="match status" value="1"/>
</dbReference>
<dbReference type="InterPro" id="IPR001478">
    <property type="entry name" value="PDZ"/>
</dbReference>
<accession>A0A6L9Y6I7</accession>
<dbReference type="InterPro" id="IPR040756">
    <property type="entry name" value="Peptidase_M61_N"/>
</dbReference>
<dbReference type="InterPro" id="IPR024191">
    <property type="entry name" value="Peptidase_M61"/>
</dbReference>
<feature type="domain" description="PDZ" evidence="1">
    <location>
        <begin position="474"/>
        <end position="557"/>
    </location>
</feature>
<name>A0A6L9Y6I7_9BURK</name>
<dbReference type="InterPro" id="IPR007963">
    <property type="entry name" value="Peptidase_M61_catalytic"/>
</dbReference>
<dbReference type="SUPFAM" id="SSF55486">
    <property type="entry name" value="Metalloproteases ('zincins'), catalytic domain"/>
    <property type="match status" value="1"/>
</dbReference>
<dbReference type="PIRSF" id="PIRSF016493">
    <property type="entry name" value="Glycyl_aminpptds"/>
    <property type="match status" value="1"/>
</dbReference>
<dbReference type="Gene3D" id="2.60.40.3650">
    <property type="match status" value="1"/>
</dbReference>
<sequence length="579" mass="66321">MKDILYRITPIDLAGHLFSVELQIQHPDPNGQYLSLPTWIPGSYLVRDFSRHIQQVKANNTQQPLSIKKQDNHTWQVQPSSLPITITYLVYAWDLSVRAAHLDETHAFFNGTSVFLQVHGQEDKPCYVDICPHPQKQHWEVYTSLPEAKNTKHHQFGLYVAPNYDALIDHPVEIGTPTVLSFDVCGIPHEMVFTGLIPNMDTKRITHDVAKICEYQIKFFEPETHQAPFLDSSNRYVFMTMVTGNDYGGLEHRASTALMASRQDFPVIGQETMSEAYCQFLGLVSHEYFHSWNVKRIKPQVFAPYNLSQATPTHLLWIFEGFTSYYDDLILFRAGLIDEDRYLSLVQKTINSVYSGTGRFKQSVAESSFDAWTKYYKQDENSINSIVSYYTKGSLVALGLDLFIRQHSSYSLDDVMRLLWQKYGRHFYRQTASKGLGETEFINIIKEATGVDTTAFIQRYAYGTEDIPLAELCLPHGILLSAEESDKPSLHIRTKTQHNYCQISQVFEGGSAHQGGLSAGDIFVAIDGIRVDDKNLDILLNRYRIHDTVEIYVFRRDELRKFNIKLLAALPSYTLKRTP</sequence>
<dbReference type="EMBL" id="JAAGYR010000012">
    <property type="protein sequence ID" value="NEN76029.1"/>
    <property type="molecule type" value="Genomic_DNA"/>
</dbReference>
<reference evidence="2 3" key="1">
    <citation type="submission" date="2020-02" db="EMBL/GenBank/DDBJ databases">
        <title>Pelistega sp. NLN82 were isolated from wild rodents of the Hainan Island.</title>
        <authorList>
            <person name="Niu N."/>
            <person name="Zhou J."/>
        </authorList>
    </citation>
    <scope>NUCLEOTIDE SEQUENCE [LARGE SCALE GENOMIC DNA]</scope>
    <source>
        <strain evidence="2 3">NLN82</strain>
    </source>
</reference>
<dbReference type="InterPro" id="IPR027268">
    <property type="entry name" value="Peptidase_M4/M1_CTD_sf"/>
</dbReference>
<dbReference type="Proteomes" id="UP000477651">
    <property type="component" value="Unassembled WGS sequence"/>
</dbReference>
<proteinExistence type="predicted"/>
<dbReference type="SUPFAM" id="SSF50156">
    <property type="entry name" value="PDZ domain-like"/>
    <property type="match status" value="1"/>
</dbReference>
<organism evidence="2 3">
    <name type="scientific">Pelistega ratti</name>
    <dbReference type="NCBI Taxonomy" id="2652177"/>
    <lineage>
        <taxon>Bacteria</taxon>
        <taxon>Pseudomonadati</taxon>
        <taxon>Pseudomonadota</taxon>
        <taxon>Betaproteobacteria</taxon>
        <taxon>Burkholderiales</taxon>
        <taxon>Alcaligenaceae</taxon>
        <taxon>Pelistega</taxon>
    </lineage>
</organism>
<comment type="caution">
    <text evidence="2">The sequence shown here is derived from an EMBL/GenBank/DDBJ whole genome shotgun (WGS) entry which is preliminary data.</text>
</comment>
<gene>
    <name evidence="2" type="ORF">F9B74_06785</name>
</gene>
<evidence type="ECO:0000313" key="3">
    <source>
        <dbReference type="Proteomes" id="UP000477651"/>
    </source>
</evidence>
<protein>
    <submittedName>
        <fullName evidence="2">M61 family metallopeptidase</fullName>
    </submittedName>
</protein>
<evidence type="ECO:0000313" key="2">
    <source>
        <dbReference type="EMBL" id="NEN76029.1"/>
    </source>
</evidence>
<dbReference type="InterPro" id="IPR036034">
    <property type="entry name" value="PDZ_sf"/>
</dbReference>
<keyword evidence="3" id="KW-1185">Reference proteome</keyword>
<dbReference type="Pfam" id="PF17899">
    <property type="entry name" value="Peptidase_M61_N"/>
    <property type="match status" value="1"/>
</dbReference>